<evidence type="ECO:0000313" key="2">
    <source>
        <dbReference type="EMBL" id="CAD8863575.1"/>
    </source>
</evidence>
<protein>
    <submittedName>
        <fullName evidence="2">Uncharacterized protein</fullName>
    </submittedName>
</protein>
<name>A0A7S1FG13_NOCSC</name>
<feature type="region of interest" description="Disordered" evidence="1">
    <location>
        <begin position="102"/>
        <end position="125"/>
    </location>
</feature>
<accession>A0A7S1FG13</accession>
<organism evidence="2">
    <name type="scientific">Noctiluca scintillans</name>
    <name type="common">Sea sparkle</name>
    <name type="synonym">Red tide dinoflagellate</name>
    <dbReference type="NCBI Taxonomy" id="2966"/>
    <lineage>
        <taxon>Eukaryota</taxon>
        <taxon>Sar</taxon>
        <taxon>Alveolata</taxon>
        <taxon>Dinophyceae</taxon>
        <taxon>Noctilucales</taxon>
        <taxon>Noctilucaceae</taxon>
        <taxon>Noctiluca</taxon>
    </lineage>
</organism>
<gene>
    <name evidence="2" type="ORF">NSCI0253_LOCUS37930</name>
</gene>
<evidence type="ECO:0000256" key="1">
    <source>
        <dbReference type="SAM" id="MobiDB-lite"/>
    </source>
</evidence>
<proteinExistence type="predicted"/>
<dbReference type="AlphaFoldDB" id="A0A7S1FG13"/>
<feature type="compositionally biased region" description="Low complexity" evidence="1">
    <location>
        <begin position="143"/>
        <end position="163"/>
    </location>
</feature>
<dbReference type="EMBL" id="HBFQ01053266">
    <property type="protein sequence ID" value="CAD8863575.1"/>
    <property type="molecule type" value="Transcribed_RNA"/>
</dbReference>
<sequence length="353" mass="38467">MQGQPCSRNSWKFSGSARTLNTSLSLGKKASGLSGGEDIRALTASLQPTVRTHSQASTPGGVVRNRETVRLFARQGSPEIPTPKTESAEWTAERYAKFLQSRMTDPPTPQSVSAPASRHREASKRCKKWDIQDLLALEPVFPPSEESTCVPSPTSTTCPSTCSADVPPEPSSETAMLQAVQGQLREALLVLQDERRERQAMAVKVHSMGQRLDDGLTSVQAVERSAREEGRSAADEALGSLQSYLDQIAGQCAWSAAQKEHMRQLFAKQKQQGEEMQALLTAMREQQAREASSSSAVQLLRVEVQAVANAVNVLSERVNAMENQTDNSIHTELGAVANVVTTLSERVCRLEPR</sequence>
<feature type="region of interest" description="Disordered" evidence="1">
    <location>
        <begin position="143"/>
        <end position="170"/>
    </location>
</feature>
<reference evidence="2" key="1">
    <citation type="submission" date="2021-01" db="EMBL/GenBank/DDBJ databases">
        <authorList>
            <person name="Corre E."/>
            <person name="Pelletier E."/>
            <person name="Niang G."/>
            <person name="Scheremetjew M."/>
            <person name="Finn R."/>
            <person name="Kale V."/>
            <person name="Holt S."/>
            <person name="Cochrane G."/>
            <person name="Meng A."/>
            <person name="Brown T."/>
            <person name="Cohen L."/>
        </authorList>
    </citation>
    <scope>NUCLEOTIDE SEQUENCE</scope>
</reference>